<dbReference type="GO" id="GO:0005524">
    <property type="term" value="F:ATP binding"/>
    <property type="evidence" value="ECO:0007669"/>
    <property type="project" value="UniProtKB-KW"/>
</dbReference>
<dbReference type="GO" id="GO:0005886">
    <property type="term" value="C:plasma membrane"/>
    <property type="evidence" value="ECO:0007669"/>
    <property type="project" value="UniProtKB-SubCell"/>
</dbReference>
<dbReference type="PROSITE" id="PS00211">
    <property type="entry name" value="ABC_TRANSPORTER_1"/>
    <property type="match status" value="1"/>
</dbReference>
<dbReference type="SMART" id="SM00382">
    <property type="entry name" value="AAA"/>
    <property type="match status" value="1"/>
</dbReference>
<dbReference type="InterPro" id="IPR003593">
    <property type="entry name" value="AAA+_ATPase"/>
</dbReference>
<dbReference type="PROSITE" id="PS50893">
    <property type="entry name" value="ABC_TRANSPORTER_2"/>
    <property type="match status" value="1"/>
</dbReference>
<dbReference type="EMBL" id="JACBYE010000011">
    <property type="protein sequence ID" value="NYS93231.1"/>
    <property type="molecule type" value="Genomic_DNA"/>
</dbReference>
<keyword evidence="4" id="KW-0547">Nucleotide-binding</keyword>
<evidence type="ECO:0000256" key="2">
    <source>
        <dbReference type="ARBA" id="ARBA00005417"/>
    </source>
</evidence>
<dbReference type="InterPro" id="IPR027417">
    <property type="entry name" value="P-loop_NTPase"/>
</dbReference>
<dbReference type="AlphaFoldDB" id="A0A853ERV7"/>
<evidence type="ECO:0000256" key="1">
    <source>
        <dbReference type="ARBA" id="ARBA00004202"/>
    </source>
</evidence>
<keyword evidence="9" id="KW-1185">Reference proteome</keyword>
<dbReference type="InterPro" id="IPR003439">
    <property type="entry name" value="ABC_transporter-like_ATP-bd"/>
</dbReference>
<accession>A0A853ERV7</accession>
<dbReference type="PANTHER" id="PTHR42711">
    <property type="entry name" value="ABC TRANSPORTER ATP-BINDING PROTEIN"/>
    <property type="match status" value="1"/>
</dbReference>
<dbReference type="Pfam" id="PF00005">
    <property type="entry name" value="ABC_tran"/>
    <property type="match status" value="1"/>
</dbReference>
<gene>
    <name evidence="8" type="ORF">HZZ10_06775</name>
</gene>
<dbReference type="GO" id="GO:0046677">
    <property type="term" value="P:response to antibiotic"/>
    <property type="evidence" value="ECO:0007669"/>
    <property type="project" value="UniProtKB-KW"/>
</dbReference>
<keyword evidence="6" id="KW-0046">Antibiotic resistance</keyword>
<feature type="domain" description="ABC transporter" evidence="7">
    <location>
        <begin position="18"/>
        <end position="240"/>
    </location>
</feature>
<dbReference type="PANTHER" id="PTHR42711:SF5">
    <property type="entry name" value="ABC TRANSPORTER ATP-BINDING PROTEIN NATA"/>
    <property type="match status" value="1"/>
</dbReference>
<dbReference type="Proteomes" id="UP000561011">
    <property type="component" value="Unassembled WGS sequence"/>
</dbReference>
<evidence type="ECO:0000256" key="3">
    <source>
        <dbReference type="ARBA" id="ARBA00022448"/>
    </source>
</evidence>
<comment type="similarity">
    <text evidence="2">Belongs to the ABC transporter superfamily.</text>
</comment>
<evidence type="ECO:0000256" key="5">
    <source>
        <dbReference type="ARBA" id="ARBA00022840"/>
    </source>
</evidence>
<dbReference type="Gene3D" id="3.40.50.300">
    <property type="entry name" value="P-loop containing nucleotide triphosphate hydrolases"/>
    <property type="match status" value="1"/>
</dbReference>
<dbReference type="InterPro" id="IPR050763">
    <property type="entry name" value="ABC_transporter_ATP-binding"/>
</dbReference>
<reference evidence="8 9" key="1">
    <citation type="submission" date="2020-07" db="EMBL/GenBank/DDBJ databases">
        <title>MOT database genomes.</title>
        <authorList>
            <person name="Joseph S."/>
            <person name="Aduse-Opoku J."/>
            <person name="Hashim A."/>
            <person name="Wade W."/>
            <person name="Curtis M."/>
        </authorList>
    </citation>
    <scope>NUCLEOTIDE SEQUENCE [LARGE SCALE GENOMIC DNA]</scope>
    <source>
        <strain evidence="8 9">DSM 100099</strain>
    </source>
</reference>
<keyword evidence="5 8" id="KW-0067">ATP-binding</keyword>
<dbReference type="InterPro" id="IPR017871">
    <property type="entry name" value="ABC_transporter-like_CS"/>
</dbReference>
<evidence type="ECO:0000259" key="7">
    <source>
        <dbReference type="PROSITE" id="PS50893"/>
    </source>
</evidence>
<organism evidence="8 9">
    <name type="scientific">Sanguibacter inulinus</name>
    <dbReference type="NCBI Taxonomy" id="60922"/>
    <lineage>
        <taxon>Bacteria</taxon>
        <taxon>Bacillati</taxon>
        <taxon>Actinomycetota</taxon>
        <taxon>Actinomycetes</taxon>
        <taxon>Micrococcales</taxon>
        <taxon>Sanguibacteraceae</taxon>
        <taxon>Sanguibacter</taxon>
    </lineage>
</organism>
<keyword evidence="3" id="KW-0813">Transport</keyword>
<evidence type="ECO:0000256" key="6">
    <source>
        <dbReference type="ARBA" id="ARBA00023251"/>
    </source>
</evidence>
<proteinExistence type="inferred from homology"/>
<evidence type="ECO:0000313" key="9">
    <source>
        <dbReference type="Proteomes" id="UP000561011"/>
    </source>
</evidence>
<dbReference type="GO" id="GO:0016887">
    <property type="term" value="F:ATP hydrolysis activity"/>
    <property type="evidence" value="ECO:0007669"/>
    <property type="project" value="InterPro"/>
</dbReference>
<dbReference type="SUPFAM" id="SSF52540">
    <property type="entry name" value="P-loop containing nucleoside triphosphate hydrolases"/>
    <property type="match status" value="1"/>
</dbReference>
<protein>
    <submittedName>
        <fullName evidence="8">ABC transporter ATP-binding protein</fullName>
    </submittedName>
</protein>
<evidence type="ECO:0000256" key="4">
    <source>
        <dbReference type="ARBA" id="ARBA00022741"/>
    </source>
</evidence>
<comment type="subcellular location">
    <subcellularLocation>
        <location evidence="1">Cell membrane</location>
        <topology evidence="1">Peripheral membrane protein</topology>
    </subcellularLocation>
</comment>
<sequence>MAGEGTQPQGSVAGPAVVAATSLVVGYGDVQVCAPVDLSLQPGQSLAVIGSNGSGKSTVLRTVLGLLAPVSGQVEVLGRAVDERDRRFRAGVAGVLDADAYFPGLTTREHLVLTARGFGVPEAGRVVDEVLGVFGISHQSDTVPEALSSGQRRRLLLAAGFVRPRELLVLDEPEQRLDVRMRRDLAGLLREETARGGAVLYATHDETLLRETGSPALLVGDDVSRLVAPGEAADLLAAGL</sequence>
<comment type="caution">
    <text evidence="8">The sequence shown here is derived from an EMBL/GenBank/DDBJ whole genome shotgun (WGS) entry which is preliminary data.</text>
</comment>
<evidence type="ECO:0000313" key="8">
    <source>
        <dbReference type="EMBL" id="NYS93231.1"/>
    </source>
</evidence>
<name>A0A853ERV7_9MICO</name>